<evidence type="ECO:0000313" key="3">
    <source>
        <dbReference type="EMBL" id="KAK7792310.1"/>
    </source>
</evidence>
<gene>
    <name evidence="3" type="ORF">R5R35_007754</name>
</gene>
<keyword evidence="2" id="KW-0732">Signal</keyword>
<keyword evidence="4" id="KW-1185">Reference proteome</keyword>
<evidence type="ECO:0000256" key="2">
    <source>
        <dbReference type="SAM" id="SignalP"/>
    </source>
</evidence>
<comment type="caution">
    <text evidence="3">The sequence shown here is derived from an EMBL/GenBank/DDBJ whole genome shotgun (WGS) entry which is preliminary data.</text>
</comment>
<reference evidence="3 4" key="1">
    <citation type="submission" date="2024-03" db="EMBL/GenBank/DDBJ databases">
        <title>The genome assembly and annotation of the cricket Gryllus longicercus Weissman &amp; Gray.</title>
        <authorList>
            <person name="Szrajer S."/>
            <person name="Gray D."/>
            <person name="Ylla G."/>
        </authorList>
    </citation>
    <scope>NUCLEOTIDE SEQUENCE [LARGE SCALE GENOMIC DNA]</scope>
    <source>
        <strain evidence="3">DAG 2021-001</strain>
        <tissue evidence="3">Whole body minus gut</tissue>
    </source>
</reference>
<dbReference type="Proteomes" id="UP001378592">
    <property type="component" value="Unassembled WGS sequence"/>
</dbReference>
<feature type="compositionally biased region" description="Low complexity" evidence="1">
    <location>
        <begin position="164"/>
        <end position="174"/>
    </location>
</feature>
<name>A0AAN9YZ85_9ORTH</name>
<evidence type="ECO:0000256" key="1">
    <source>
        <dbReference type="SAM" id="MobiDB-lite"/>
    </source>
</evidence>
<feature type="signal peptide" evidence="2">
    <location>
        <begin position="1"/>
        <end position="25"/>
    </location>
</feature>
<accession>A0AAN9YZ85</accession>
<feature type="chain" id="PRO_5043046424" evidence="2">
    <location>
        <begin position="26"/>
        <end position="352"/>
    </location>
</feature>
<sequence>MAQRLLWLPLVTAMVMVMALSFALAQTFAFESEPDSAHSSSSAAVQGVECPEEWSELASEEAEGEGDDERRLLWPRTELPERVLKASWALAAMRASSPSAPFSHRLDFAKEELQGLRVDVRARPRCFDESGQEVVRHCSTRGWDPAEPPRCFVVPPLPTPSAQRAYPPAAASEEPSPPSPAFPSIPPSPSVSTWSPPRPPPPLPTNRREPPPPTSTPPTSPQRVARDPRPRSPTSPPPPPLEARDAGWGRCPPPYAAVAGTRGGVCLMTAEAAPWAPVCLRTGTSDSLLELKEDELRATLAELRRRGAARVWLPAARDGAFGPLLRRLPGRRWLDPFPDPDKYVFTSLLLDF</sequence>
<organism evidence="3 4">
    <name type="scientific">Gryllus longicercus</name>
    <dbReference type="NCBI Taxonomy" id="2509291"/>
    <lineage>
        <taxon>Eukaryota</taxon>
        <taxon>Metazoa</taxon>
        <taxon>Ecdysozoa</taxon>
        <taxon>Arthropoda</taxon>
        <taxon>Hexapoda</taxon>
        <taxon>Insecta</taxon>
        <taxon>Pterygota</taxon>
        <taxon>Neoptera</taxon>
        <taxon>Polyneoptera</taxon>
        <taxon>Orthoptera</taxon>
        <taxon>Ensifera</taxon>
        <taxon>Gryllidea</taxon>
        <taxon>Grylloidea</taxon>
        <taxon>Gryllidae</taxon>
        <taxon>Gryllinae</taxon>
        <taxon>Gryllus</taxon>
    </lineage>
</organism>
<feature type="compositionally biased region" description="Pro residues" evidence="1">
    <location>
        <begin position="231"/>
        <end position="241"/>
    </location>
</feature>
<dbReference type="AlphaFoldDB" id="A0AAN9YZ85"/>
<feature type="region of interest" description="Disordered" evidence="1">
    <location>
        <begin position="154"/>
        <end position="248"/>
    </location>
</feature>
<proteinExistence type="predicted"/>
<evidence type="ECO:0000313" key="4">
    <source>
        <dbReference type="Proteomes" id="UP001378592"/>
    </source>
</evidence>
<dbReference type="EMBL" id="JAZDUA010000456">
    <property type="protein sequence ID" value="KAK7792310.1"/>
    <property type="molecule type" value="Genomic_DNA"/>
</dbReference>
<feature type="compositionally biased region" description="Pro residues" evidence="1">
    <location>
        <begin position="211"/>
        <end position="220"/>
    </location>
</feature>
<feature type="compositionally biased region" description="Pro residues" evidence="1">
    <location>
        <begin position="175"/>
        <end position="189"/>
    </location>
</feature>
<protein>
    <submittedName>
        <fullName evidence="3">Uncharacterized protein</fullName>
    </submittedName>
</protein>